<dbReference type="InterPro" id="IPR023398">
    <property type="entry name" value="TIF_eIF4e-like"/>
</dbReference>
<dbReference type="InterPro" id="IPR051948">
    <property type="entry name" value="Hsp70_co-chaperone_J-domain"/>
</dbReference>
<reference evidence="4" key="1">
    <citation type="submission" date="2021-02" db="EMBL/GenBank/DDBJ databases">
        <authorList>
            <person name="Dougan E. K."/>
            <person name="Rhodes N."/>
            <person name="Thang M."/>
            <person name="Chan C."/>
        </authorList>
    </citation>
    <scope>NUCLEOTIDE SEQUENCE</scope>
</reference>
<dbReference type="SUPFAM" id="SSF55418">
    <property type="entry name" value="eIF4e-like"/>
    <property type="match status" value="1"/>
</dbReference>
<gene>
    <name evidence="4" type="ORF">PGLA1383_LOCUS1611</name>
</gene>
<dbReference type="PANTHER" id="PTHR44360:SF1">
    <property type="entry name" value="DNAJ HOMOLOG SUBFAMILY B MEMBER 9"/>
    <property type="match status" value="1"/>
</dbReference>
<keyword evidence="1" id="KW-0143">Chaperone</keyword>
<evidence type="ECO:0000256" key="1">
    <source>
        <dbReference type="ARBA" id="ARBA00023186"/>
    </source>
</evidence>
<evidence type="ECO:0000259" key="3">
    <source>
        <dbReference type="PROSITE" id="PS50076"/>
    </source>
</evidence>
<dbReference type="AlphaFoldDB" id="A0A813D3Y0"/>
<accession>A0A813D3Y0</accession>
<dbReference type="Pfam" id="PF00226">
    <property type="entry name" value="DnaJ"/>
    <property type="match status" value="1"/>
</dbReference>
<dbReference type="PROSITE" id="PS00636">
    <property type="entry name" value="DNAJ_1"/>
    <property type="match status" value="1"/>
</dbReference>
<dbReference type="InterPro" id="IPR015034">
    <property type="entry name" value="Bles03"/>
</dbReference>
<dbReference type="GO" id="GO:0051087">
    <property type="term" value="F:protein-folding chaperone binding"/>
    <property type="evidence" value="ECO:0007669"/>
    <property type="project" value="TreeGrafter"/>
</dbReference>
<dbReference type="PANTHER" id="PTHR44360">
    <property type="entry name" value="DNAJ HOMOLOG SUBFAMILY B MEMBER 9"/>
    <property type="match status" value="1"/>
</dbReference>
<dbReference type="Gene3D" id="1.10.287.110">
    <property type="entry name" value="DnaJ domain"/>
    <property type="match status" value="1"/>
</dbReference>
<feature type="region of interest" description="Disordered" evidence="2">
    <location>
        <begin position="599"/>
        <end position="618"/>
    </location>
</feature>
<dbReference type="InterPro" id="IPR001623">
    <property type="entry name" value="DnaJ_domain"/>
</dbReference>
<dbReference type="SUPFAM" id="SSF46565">
    <property type="entry name" value="Chaperone J-domain"/>
    <property type="match status" value="1"/>
</dbReference>
<dbReference type="OrthoDB" id="10067381at2759"/>
<dbReference type="GO" id="GO:0051787">
    <property type="term" value="F:misfolded protein binding"/>
    <property type="evidence" value="ECO:0007669"/>
    <property type="project" value="TreeGrafter"/>
</dbReference>
<proteinExistence type="predicted"/>
<dbReference type="CDD" id="cd06257">
    <property type="entry name" value="DnaJ"/>
    <property type="match status" value="1"/>
</dbReference>
<dbReference type="InterPro" id="IPR018253">
    <property type="entry name" value="DnaJ_domain_CS"/>
</dbReference>
<dbReference type="PRINTS" id="PR00625">
    <property type="entry name" value="JDOMAIN"/>
</dbReference>
<dbReference type="InterPro" id="IPR036869">
    <property type="entry name" value="J_dom_sf"/>
</dbReference>
<keyword evidence="5" id="KW-1185">Reference proteome</keyword>
<dbReference type="SMART" id="SM00271">
    <property type="entry name" value="DnaJ"/>
    <property type="match status" value="1"/>
</dbReference>
<comment type="caution">
    <text evidence="4">The sequence shown here is derived from an EMBL/GenBank/DDBJ whole genome shotgun (WGS) entry which is preliminary data.</text>
</comment>
<dbReference type="Gene3D" id="3.30.760.10">
    <property type="entry name" value="RNA Cap, Translation Initiation Factor Eif4e"/>
    <property type="match status" value="1"/>
</dbReference>
<feature type="region of interest" description="Disordered" evidence="2">
    <location>
        <begin position="541"/>
        <end position="591"/>
    </location>
</feature>
<sequence length="829" mass="91877">MADDGLDGDNVDFVNEKDLYKILDVPKGAKSDDIKKAYRKRSLRYHPDKNAGDPDAKLKFQRISEAYSILSDAKKRLKYDKSGDMDLEDFDMDQFMNMWVGEMMEEGGMVDDMMKEVMPWTSEEDKMAQFMDEKVQANGGKVLCSLCQVSMSNKRLMLAHFETKHRWDCEEWATETMKSMKASFESFMKQIAGIGDGSGEFVLPDGTKALLSSRGWARADVHQRSDASSNQRLTMDMHTMRTEPGGHVKGEGHLPDALIIRVLTFTACLGDLVRAAAISRCWRTAALQSHELHGVRESLARSLCAPRAVLRLQLLPTSRSFDWLEFCGRQLRLQTALAGRYMGNVTPENLPRSTSADDFDWDEQHFAMAELHPASLADDCCGTCQLQLFADSSVCEELSGWKEWLVLDRRHPLDSLLWEQVSRRCEEEVAEARWEDGDLHCGVRGAFDFRPAVDPGFLDLSPLVLVLCSPAGVSSSSWTAWCPRLYSPCAWMMPKRESLLERLDHAAEFRHEATVAALTLGRQLERPIRYEVLEALAATAVQPSASQPSEGAPGGRRKGGPRRSVASQKPKKVVEPRDMRSGRNSKGLNLFVPRRKVSDGEALSAPARGGAGKNRPAPSTRLLCGAGAADLPAFLAAHRPSLREAEQLSVVGGQDPATEGPDFDLDGLLDDAARLEMAGVLSQTSVVDLAKKWRCLSGKWLLFVPEWRVDQLFEAAAVRLRDKELSGCSQITVSPPGTYGTDPSRFMLSARCSDFTDQHAVMAVGKCLRAAAREGLRSPAGDWGELKDDPFAGPGKKVTLVFKPDVFTRLNLHKNNPSGIKTTLYFLAL</sequence>
<protein>
    <recommendedName>
        <fullName evidence="3">J domain-containing protein</fullName>
    </recommendedName>
</protein>
<name>A0A813D3Y0_POLGL</name>
<dbReference type="Pfam" id="PF08939">
    <property type="entry name" value="Bles03"/>
    <property type="match status" value="1"/>
</dbReference>
<dbReference type="PROSITE" id="PS50076">
    <property type="entry name" value="DNAJ_2"/>
    <property type="match status" value="1"/>
</dbReference>
<evidence type="ECO:0000256" key="2">
    <source>
        <dbReference type="SAM" id="MobiDB-lite"/>
    </source>
</evidence>
<dbReference type="GO" id="GO:0036503">
    <property type="term" value="P:ERAD pathway"/>
    <property type="evidence" value="ECO:0007669"/>
    <property type="project" value="TreeGrafter"/>
</dbReference>
<feature type="domain" description="J" evidence="3">
    <location>
        <begin position="18"/>
        <end position="83"/>
    </location>
</feature>
<dbReference type="GO" id="GO:0005783">
    <property type="term" value="C:endoplasmic reticulum"/>
    <property type="evidence" value="ECO:0007669"/>
    <property type="project" value="TreeGrafter"/>
</dbReference>
<organism evidence="4 5">
    <name type="scientific">Polarella glacialis</name>
    <name type="common">Dinoflagellate</name>
    <dbReference type="NCBI Taxonomy" id="89957"/>
    <lineage>
        <taxon>Eukaryota</taxon>
        <taxon>Sar</taxon>
        <taxon>Alveolata</taxon>
        <taxon>Dinophyceae</taxon>
        <taxon>Suessiales</taxon>
        <taxon>Suessiaceae</taxon>
        <taxon>Polarella</taxon>
    </lineage>
</organism>
<dbReference type="EMBL" id="CAJNNV010000438">
    <property type="protein sequence ID" value="CAE8582615.1"/>
    <property type="molecule type" value="Genomic_DNA"/>
</dbReference>
<evidence type="ECO:0000313" key="4">
    <source>
        <dbReference type="EMBL" id="CAE8582615.1"/>
    </source>
</evidence>
<evidence type="ECO:0000313" key="5">
    <source>
        <dbReference type="Proteomes" id="UP000654075"/>
    </source>
</evidence>
<dbReference type="Proteomes" id="UP000654075">
    <property type="component" value="Unassembled WGS sequence"/>
</dbReference>
<feature type="compositionally biased region" description="Basic and acidic residues" evidence="2">
    <location>
        <begin position="572"/>
        <end position="581"/>
    </location>
</feature>